<accession>D1VWD2</accession>
<evidence type="ECO:0000313" key="6">
    <source>
        <dbReference type="Proteomes" id="UP000004001"/>
    </source>
</evidence>
<dbReference type="AlphaFoldDB" id="D1VWD2"/>
<gene>
    <name evidence="5" type="ORF">HMPREF9019_0775</name>
</gene>
<feature type="site" description="Important for autoinhibition of adenylyltransferase activity" evidence="3">
    <location>
        <position position="42"/>
    </location>
</feature>
<dbReference type="PROSITE" id="PS51459">
    <property type="entry name" value="FIDO"/>
    <property type="match status" value="1"/>
</dbReference>
<feature type="domain" description="Fido" evidence="4">
    <location>
        <begin position="92"/>
        <end position="246"/>
    </location>
</feature>
<name>D1VWD2_9BACT</name>
<reference evidence="5 6" key="1">
    <citation type="submission" date="2009-12" db="EMBL/GenBank/DDBJ databases">
        <title>Genome Sequence of Prevotella timonensis CRIS 5C-B1.</title>
        <authorList>
            <person name="Durkin A.S."/>
            <person name="Madupu R."/>
            <person name="Torralba M."/>
            <person name="Methe B."/>
            <person name="Sutton G."/>
            <person name="Strausberg R.L."/>
            <person name="Nelson K.E."/>
        </authorList>
    </citation>
    <scope>NUCLEOTIDE SEQUENCE [LARGE SCALE GENOMIC DNA]</scope>
    <source>
        <strain evidence="5 6">CRIS 5C-B1</strain>
    </source>
</reference>
<evidence type="ECO:0000313" key="5">
    <source>
        <dbReference type="EMBL" id="EFA98587.1"/>
    </source>
</evidence>
<feature type="binding site" evidence="2">
    <location>
        <begin position="192"/>
        <end position="199"/>
    </location>
    <ligand>
        <name>ATP</name>
        <dbReference type="ChEBI" id="CHEBI:30616"/>
    </ligand>
</feature>
<dbReference type="PANTHER" id="PTHR13504">
    <property type="entry name" value="FIDO DOMAIN-CONTAINING PROTEIN DDB_G0283145"/>
    <property type="match status" value="1"/>
</dbReference>
<protein>
    <submittedName>
        <fullName evidence="5">Fic family protein</fullName>
    </submittedName>
</protein>
<feature type="active site" evidence="1">
    <location>
        <position position="188"/>
    </location>
</feature>
<evidence type="ECO:0000256" key="1">
    <source>
        <dbReference type="PIRSR" id="PIRSR640198-1"/>
    </source>
</evidence>
<evidence type="ECO:0000256" key="3">
    <source>
        <dbReference type="PIRSR" id="PIRSR640198-3"/>
    </source>
</evidence>
<keyword evidence="2" id="KW-0067">ATP-binding</keyword>
<comment type="caution">
    <text evidence="5">The sequence shown here is derived from an EMBL/GenBank/DDBJ whole genome shotgun (WGS) entry which is preliminary data.</text>
</comment>
<dbReference type="GO" id="GO:0005524">
    <property type="term" value="F:ATP binding"/>
    <property type="evidence" value="ECO:0007669"/>
    <property type="project" value="UniProtKB-KW"/>
</dbReference>
<dbReference type="Proteomes" id="UP000004001">
    <property type="component" value="Unassembled WGS sequence"/>
</dbReference>
<dbReference type="InterPro" id="IPR036597">
    <property type="entry name" value="Fido-like_dom_sf"/>
</dbReference>
<dbReference type="Gene3D" id="1.10.3290.10">
    <property type="entry name" value="Fido-like domain"/>
    <property type="match status" value="1"/>
</dbReference>
<dbReference type="EMBL" id="ADEF01000004">
    <property type="protein sequence ID" value="EFA98587.1"/>
    <property type="molecule type" value="Genomic_DNA"/>
</dbReference>
<sequence length="269" mass="31165">MMMNKQDFLNILEEHRRLSFQDQIDYEKFYLYSIITHSTAIEGSTMTEVENQLLFDEGLTAKGKSIIEQNMNLDLKAAYERSMDMAREHTPFSIDMLNELSSIVMRRTGGVVNAPGGVFDSSKGDLRRVNVTAGAMGKSYMSYLKVPQKLDDFCKEMNERRTNLIKEPDVYEQYRLSFDAHLKLVTIHPWVDGNGRMSRLMMNHLQTEFGLVPSKVLVEDKAEYIEALVKSREEDSCLPFQNFMFKEHAKNLQQEIDNYKLSLGEEEEK</sequence>
<dbReference type="SUPFAM" id="SSF140931">
    <property type="entry name" value="Fic-like"/>
    <property type="match status" value="1"/>
</dbReference>
<dbReference type="InterPro" id="IPR040198">
    <property type="entry name" value="Fido_containing"/>
</dbReference>
<organism evidence="5 6">
    <name type="scientific">Hoylesella timonensis CRIS 5C-B1</name>
    <dbReference type="NCBI Taxonomy" id="679189"/>
    <lineage>
        <taxon>Bacteria</taxon>
        <taxon>Pseudomonadati</taxon>
        <taxon>Bacteroidota</taxon>
        <taxon>Bacteroidia</taxon>
        <taxon>Bacteroidales</taxon>
        <taxon>Prevotellaceae</taxon>
        <taxon>Hoylesella</taxon>
    </lineage>
</organism>
<dbReference type="Pfam" id="PF02661">
    <property type="entry name" value="Fic"/>
    <property type="match status" value="1"/>
</dbReference>
<keyword evidence="2" id="KW-0547">Nucleotide-binding</keyword>
<dbReference type="PANTHER" id="PTHR13504:SF38">
    <property type="entry name" value="FIDO DOMAIN-CONTAINING PROTEIN"/>
    <property type="match status" value="1"/>
</dbReference>
<keyword evidence="6" id="KW-1185">Reference proteome</keyword>
<evidence type="ECO:0000256" key="2">
    <source>
        <dbReference type="PIRSR" id="PIRSR640198-2"/>
    </source>
</evidence>
<evidence type="ECO:0000259" key="4">
    <source>
        <dbReference type="PROSITE" id="PS51459"/>
    </source>
</evidence>
<proteinExistence type="predicted"/>
<dbReference type="eggNOG" id="COG3177">
    <property type="taxonomic scope" value="Bacteria"/>
</dbReference>
<dbReference type="InterPro" id="IPR003812">
    <property type="entry name" value="Fido"/>
</dbReference>